<evidence type="ECO:0000313" key="3">
    <source>
        <dbReference type="Proteomes" id="UP000825935"/>
    </source>
</evidence>
<comment type="caution">
    <text evidence="2">The sequence shown here is derived from an EMBL/GenBank/DDBJ whole genome shotgun (WGS) entry which is preliminary data.</text>
</comment>
<dbReference type="Gene3D" id="2.170.120.20">
    <property type="entry name" value="Ribosomal protein L25, beta domain"/>
    <property type="match status" value="1"/>
</dbReference>
<dbReference type="OrthoDB" id="193674at2759"/>
<gene>
    <name evidence="2" type="ORF">KP509_24G017300</name>
</gene>
<dbReference type="InterPro" id="IPR020930">
    <property type="entry name" value="Ribosomal_uL5_bac-type"/>
</dbReference>
<dbReference type="PANTHER" id="PTHR33284:SF2">
    <property type="entry name" value="RIBOSOMAL PROTEIN L25_GLN-TRNA SYNTHETASE, ANTI-CODON-BINDING DOMAIN-CONTAINING PROTEIN"/>
    <property type="match status" value="1"/>
</dbReference>
<dbReference type="AlphaFoldDB" id="A0A8T2RSW2"/>
<dbReference type="Proteomes" id="UP000825935">
    <property type="component" value="Chromosome 24"/>
</dbReference>
<dbReference type="SUPFAM" id="SSF50715">
    <property type="entry name" value="Ribosomal protein L25-like"/>
    <property type="match status" value="1"/>
</dbReference>
<evidence type="ECO:0000259" key="1">
    <source>
        <dbReference type="Pfam" id="PF14693"/>
    </source>
</evidence>
<proteinExistence type="predicted"/>
<dbReference type="GO" id="GO:0008097">
    <property type="term" value="F:5S rRNA binding"/>
    <property type="evidence" value="ECO:0007669"/>
    <property type="project" value="TreeGrafter"/>
</dbReference>
<keyword evidence="3" id="KW-1185">Reference proteome</keyword>
<dbReference type="GO" id="GO:0006412">
    <property type="term" value="P:translation"/>
    <property type="evidence" value="ECO:0007669"/>
    <property type="project" value="InterPro"/>
</dbReference>
<dbReference type="EMBL" id="CM035429">
    <property type="protein sequence ID" value="KAH7299542.1"/>
    <property type="molecule type" value="Genomic_DNA"/>
</dbReference>
<accession>A0A8T2RSW2</accession>
<feature type="domain" description="Large ribosomal subunit protein bL25 beta" evidence="1">
    <location>
        <begin position="155"/>
        <end position="237"/>
    </location>
</feature>
<dbReference type="EMBL" id="CM035429">
    <property type="protein sequence ID" value="KAH7299541.1"/>
    <property type="molecule type" value="Genomic_DNA"/>
</dbReference>
<sequence length="240" mass="26707">MLLRCQRCRGMQSWLSAVSKLSSSHYGSYHSAAADFRPKLHAIARRKRGVKGAVYHRERGLVSAVICEGVLSERSDRSSLKDSSLVYLRDEEISSHYKSMGHFLFMSTVFVMHISNNLNMATDFIQESVLPRTVNFDSLGRINNVRFIRAPSDIKLKLSCPIAYVGADDCIGMKKGGLLKEYSKFLYLSCSAEMVPPTVEVNVSNLDIGGRFLVGDIKSEVDVHPDLDPTGLICEIINQA</sequence>
<dbReference type="GO" id="GO:0022625">
    <property type="term" value="C:cytosolic large ribosomal subunit"/>
    <property type="evidence" value="ECO:0007669"/>
    <property type="project" value="TreeGrafter"/>
</dbReference>
<dbReference type="PANTHER" id="PTHR33284">
    <property type="entry name" value="RIBOSOMAL PROTEIN L25/GLN-TRNA SYNTHETASE, ANTI-CODON-BINDING DOMAIN-CONTAINING PROTEIN"/>
    <property type="match status" value="1"/>
</dbReference>
<reference evidence="2" key="1">
    <citation type="submission" date="2021-08" db="EMBL/GenBank/DDBJ databases">
        <title>WGS assembly of Ceratopteris richardii.</title>
        <authorList>
            <person name="Marchant D.B."/>
            <person name="Chen G."/>
            <person name="Jenkins J."/>
            <person name="Shu S."/>
            <person name="Leebens-Mack J."/>
            <person name="Grimwood J."/>
            <person name="Schmutz J."/>
            <person name="Soltis P."/>
            <person name="Soltis D."/>
            <person name="Chen Z.-H."/>
        </authorList>
    </citation>
    <scope>NUCLEOTIDE SEQUENCE</scope>
    <source>
        <strain evidence="2">Whitten #5841</strain>
        <tissue evidence="2">Leaf</tissue>
    </source>
</reference>
<dbReference type="EMBL" id="CM035429">
    <property type="protein sequence ID" value="KAH7299540.1"/>
    <property type="molecule type" value="Genomic_DNA"/>
</dbReference>
<dbReference type="GO" id="GO:0003735">
    <property type="term" value="F:structural constituent of ribosome"/>
    <property type="evidence" value="ECO:0007669"/>
    <property type="project" value="InterPro"/>
</dbReference>
<dbReference type="InterPro" id="IPR011035">
    <property type="entry name" value="Ribosomal_bL25/Gln-tRNA_synth"/>
</dbReference>
<name>A0A8T2RSW2_CERRI</name>
<protein>
    <recommendedName>
        <fullName evidence="1">Large ribosomal subunit protein bL25 beta domain-containing protein</fullName>
    </recommendedName>
</protein>
<evidence type="ECO:0000313" key="2">
    <source>
        <dbReference type="EMBL" id="KAH7299542.1"/>
    </source>
</evidence>
<dbReference type="InterPro" id="IPR037121">
    <property type="entry name" value="Ribosomal_bL25_C"/>
</dbReference>
<dbReference type="Pfam" id="PF14693">
    <property type="entry name" value="Ribosomal_TL5_C"/>
    <property type="match status" value="1"/>
</dbReference>
<dbReference type="InterPro" id="IPR020057">
    <property type="entry name" value="Ribosomal_bL25_b-dom"/>
</dbReference>
<organism evidence="2 3">
    <name type="scientific">Ceratopteris richardii</name>
    <name type="common">Triangle waterfern</name>
    <dbReference type="NCBI Taxonomy" id="49495"/>
    <lineage>
        <taxon>Eukaryota</taxon>
        <taxon>Viridiplantae</taxon>
        <taxon>Streptophyta</taxon>
        <taxon>Embryophyta</taxon>
        <taxon>Tracheophyta</taxon>
        <taxon>Polypodiopsida</taxon>
        <taxon>Polypodiidae</taxon>
        <taxon>Polypodiales</taxon>
        <taxon>Pteridineae</taxon>
        <taxon>Pteridaceae</taxon>
        <taxon>Parkerioideae</taxon>
        <taxon>Ceratopteris</taxon>
    </lineage>
</organism>